<dbReference type="Pfam" id="PF03477">
    <property type="entry name" value="ATP-cone"/>
    <property type="match status" value="1"/>
</dbReference>
<dbReference type="GO" id="GO:0016301">
    <property type="term" value="F:kinase activity"/>
    <property type="evidence" value="ECO:0007669"/>
    <property type="project" value="InterPro"/>
</dbReference>
<evidence type="ECO:0000256" key="3">
    <source>
        <dbReference type="PROSITE-ProRule" id="PRU00492"/>
    </source>
</evidence>
<keyword evidence="1 3" id="KW-0547">Nucleotide-binding</keyword>
<dbReference type="AlphaFoldDB" id="A0A1G2PRW4"/>
<dbReference type="SUPFAM" id="SSF52540">
    <property type="entry name" value="P-loop containing nucleoside triphosphate hydrolases"/>
    <property type="match status" value="1"/>
</dbReference>
<protein>
    <recommendedName>
        <fullName evidence="4">ATP-cone domain-containing protein</fullName>
    </recommendedName>
</protein>
<dbReference type="InterPro" id="IPR027417">
    <property type="entry name" value="P-loop_NTPase"/>
</dbReference>
<evidence type="ECO:0000313" key="6">
    <source>
        <dbReference type="Proteomes" id="UP000176951"/>
    </source>
</evidence>
<sequence length="440" mass="51001">MSKKITHIYKRDGSLVPFEKDKVTRAIYKAAAEIGGHDLELSQSLSDKVVAILENNLPKEIPSVEEIQDIVERVLITEGHDRTSKAFSAYRQKRKELRDKRHSGKVSHLPYKNAWETLWWNIDHSCETVEKLNAHVKNGTFPKLVSASERRYSEEISNIALAVEEAKKRGVKVVLIAGPSSSGKTTTTDRVGKILGKRDIELMKLNVDNYFYDKDQHLHDKYGDIDWEGPEALELPLINEHLKDLVEGKTIHVPRYDFKTGTRIKDQTDELSVRSDQMILIDSHYGLYDKLTESVPSGFKFGIYLEPLTQLKRLNGDFVEWTDVRMLRRMIRDLLHREFDPTKTVGHWHYVRRGELKNIIPYIENANYIFDTSMAYELPLLKHCLFAFMPSTVEAYKNDPERQDAYVRAKRVYRLLNEIEEWTGGDSVVPHNSIMREFIV</sequence>
<dbReference type="PROSITE" id="PS51161">
    <property type="entry name" value="ATP_CONE"/>
    <property type="match status" value="1"/>
</dbReference>
<dbReference type="PANTHER" id="PTHR10285">
    <property type="entry name" value="URIDINE KINASE"/>
    <property type="match status" value="1"/>
</dbReference>
<keyword evidence="2 3" id="KW-0067">ATP-binding</keyword>
<evidence type="ECO:0000313" key="5">
    <source>
        <dbReference type="EMBL" id="OHA50361.1"/>
    </source>
</evidence>
<dbReference type="EMBL" id="MHSW01000038">
    <property type="protein sequence ID" value="OHA50361.1"/>
    <property type="molecule type" value="Genomic_DNA"/>
</dbReference>
<organism evidence="5 6">
    <name type="scientific">Candidatus Terrybacteria bacterium RIFCSPLOWO2_01_FULL_40_23</name>
    <dbReference type="NCBI Taxonomy" id="1802366"/>
    <lineage>
        <taxon>Bacteria</taxon>
        <taxon>Candidatus Terryibacteriota</taxon>
    </lineage>
</organism>
<dbReference type="GO" id="GO:0005524">
    <property type="term" value="F:ATP binding"/>
    <property type="evidence" value="ECO:0007669"/>
    <property type="project" value="UniProtKB-UniRule"/>
</dbReference>
<dbReference type="Gene3D" id="3.40.50.300">
    <property type="entry name" value="P-loop containing nucleotide triphosphate hydrolases"/>
    <property type="match status" value="1"/>
</dbReference>
<evidence type="ECO:0000256" key="2">
    <source>
        <dbReference type="ARBA" id="ARBA00022840"/>
    </source>
</evidence>
<evidence type="ECO:0000259" key="4">
    <source>
        <dbReference type="PROSITE" id="PS51161"/>
    </source>
</evidence>
<name>A0A1G2PRW4_9BACT</name>
<comment type="caution">
    <text evidence="5">The sequence shown here is derived from an EMBL/GenBank/DDBJ whole genome shotgun (WGS) entry which is preliminary data.</text>
</comment>
<evidence type="ECO:0000256" key="1">
    <source>
        <dbReference type="ARBA" id="ARBA00022741"/>
    </source>
</evidence>
<reference evidence="5 6" key="1">
    <citation type="journal article" date="2016" name="Nat. Commun.">
        <title>Thousands of microbial genomes shed light on interconnected biogeochemical processes in an aquifer system.</title>
        <authorList>
            <person name="Anantharaman K."/>
            <person name="Brown C.T."/>
            <person name="Hug L.A."/>
            <person name="Sharon I."/>
            <person name="Castelle C.J."/>
            <person name="Probst A.J."/>
            <person name="Thomas B.C."/>
            <person name="Singh A."/>
            <person name="Wilkins M.J."/>
            <person name="Karaoz U."/>
            <person name="Brodie E.L."/>
            <person name="Williams K.H."/>
            <person name="Hubbard S.S."/>
            <person name="Banfield J.F."/>
        </authorList>
    </citation>
    <scope>NUCLEOTIDE SEQUENCE [LARGE SCALE GENOMIC DNA]</scope>
</reference>
<feature type="domain" description="ATP-cone" evidence="4">
    <location>
        <begin position="6"/>
        <end position="98"/>
    </location>
</feature>
<dbReference type="InterPro" id="IPR005144">
    <property type="entry name" value="ATP-cone_dom"/>
</dbReference>
<proteinExistence type="predicted"/>
<dbReference type="InterPro" id="IPR006083">
    <property type="entry name" value="PRK/URK"/>
</dbReference>
<dbReference type="Proteomes" id="UP000176951">
    <property type="component" value="Unassembled WGS sequence"/>
</dbReference>
<accession>A0A1G2PRW4</accession>
<dbReference type="Pfam" id="PF00485">
    <property type="entry name" value="PRK"/>
    <property type="match status" value="1"/>
</dbReference>
<gene>
    <name evidence="5" type="ORF">A3A97_03345</name>
</gene>